<evidence type="ECO:0000313" key="3">
    <source>
        <dbReference type="Proteomes" id="UP001189429"/>
    </source>
</evidence>
<sequence>MQQLGPPPWGSLHASAAGREAPGGVLLRVKRRRSAEALPEIVAEVPDEHGAGPTKRPRTGAASTTTLRLIDSVEPDQWSFELGLPASWLQWASGGRAAPEVELPWPPGEPPPAGASLVCQNSARRAGAGAALQEVGRRLVAGGAAGAPLQLVDVEMARQAVPAPPPAFTVGGLPLLAEAVDGPPAAAASAEPPGGSDEDFLWDVYAPSDAQPEGLGGAFGRGPGARVLLAAPLQGDEDLEDLEDIDDSQSSSGAGGLCSGASSDAGPEDARGGCQWVNVLD</sequence>
<organism evidence="2 3">
    <name type="scientific">Prorocentrum cordatum</name>
    <dbReference type="NCBI Taxonomy" id="2364126"/>
    <lineage>
        <taxon>Eukaryota</taxon>
        <taxon>Sar</taxon>
        <taxon>Alveolata</taxon>
        <taxon>Dinophyceae</taxon>
        <taxon>Prorocentrales</taxon>
        <taxon>Prorocentraceae</taxon>
        <taxon>Prorocentrum</taxon>
    </lineage>
</organism>
<dbReference type="Proteomes" id="UP001189429">
    <property type="component" value="Unassembled WGS sequence"/>
</dbReference>
<name>A0ABN9W981_9DINO</name>
<proteinExistence type="predicted"/>
<evidence type="ECO:0000313" key="2">
    <source>
        <dbReference type="EMBL" id="CAK0882769.1"/>
    </source>
</evidence>
<feature type="region of interest" description="Disordered" evidence="1">
    <location>
        <begin position="238"/>
        <end position="273"/>
    </location>
</feature>
<protein>
    <submittedName>
        <fullName evidence="2">Uncharacterized protein</fullName>
    </submittedName>
</protein>
<reference evidence="2" key="1">
    <citation type="submission" date="2023-10" db="EMBL/GenBank/DDBJ databases">
        <authorList>
            <person name="Chen Y."/>
            <person name="Shah S."/>
            <person name="Dougan E. K."/>
            <person name="Thang M."/>
            <person name="Chan C."/>
        </authorList>
    </citation>
    <scope>NUCLEOTIDE SEQUENCE [LARGE SCALE GENOMIC DNA]</scope>
</reference>
<accession>A0ABN9W981</accession>
<comment type="caution">
    <text evidence="2">The sequence shown here is derived from an EMBL/GenBank/DDBJ whole genome shotgun (WGS) entry which is preliminary data.</text>
</comment>
<feature type="compositionally biased region" description="Acidic residues" evidence="1">
    <location>
        <begin position="238"/>
        <end position="247"/>
    </location>
</feature>
<feature type="region of interest" description="Disordered" evidence="1">
    <location>
        <begin position="38"/>
        <end position="63"/>
    </location>
</feature>
<evidence type="ECO:0000256" key="1">
    <source>
        <dbReference type="SAM" id="MobiDB-lite"/>
    </source>
</evidence>
<gene>
    <name evidence="2" type="ORF">PCOR1329_LOCUS65190</name>
</gene>
<keyword evidence="3" id="KW-1185">Reference proteome</keyword>
<feature type="region of interest" description="Disordered" evidence="1">
    <location>
        <begin position="1"/>
        <end position="22"/>
    </location>
</feature>
<dbReference type="EMBL" id="CAUYUJ010018336">
    <property type="protein sequence ID" value="CAK0882769.1"/>
    <property type="molecule type" value="Genomic_DNA"/>
</dbReference>